<evidence type="ECO:0000259" key="3">
    <source>
        <dbReference type="Pfam" id="PF07715"/>
    </source>
</evidence>
<gene>
    <name evidence="4" type="ORF">H9819_00385</name>
</gene>
<protein>
    <submittedName>
        <fullName evidence="4">SusC/RagA family TonB-linked outer membrane protein</fullName>
    </submittedName>
</protein>
<comment type="similarity">
    <text evidence="1">Belongs to the TonB-dependent receptor family.</text>
</comment>
<evidence type="ECO:0000313" key="4">
    <source>
        <dbReference type="EMBL" id="HIZ00701.1"/>
    </source>
</evidence>
<dbReference type="InterPro" id="IPR039426">
    <property type="entry name" value="TonB-dep_rcpt-like"/>
</dbReference>
<dbReference type="EMBL" id="DXCK01000006">
    <property type="protein sequence ID" value="HIZ00701.1"/>
    <property type="molecule type" value="Genomic_DNA"/>
</dbReference>
<name>A0A9D2A3E9_9BACE</name>
<keyword evidence="1" id="KW-0472">Membrane</keyword>
<dbReference type="PROSITE" id="PS51257">
    <property type="entry name" value="PROKAR_LIPOPROTEIN"/>
    <property type="match status" value="1"/>
</dbReference>
<keyword evidence="2" id="KW-0732">Signal</keyword>
<evidence type="ECO:0000256" key="1">
    <source>
        <dbReference type="PROSITE-ProRule" id="PRU01360"/>
    </source>
</evidence>
<evidence type="ECO:0000256" key="2">
    <source>
        <dbReference type="SAM" id="SignalP"/>
    </source>
</evidence>
<dbReference type="Gene3D" id="2.170.130.10">
    <property type="entry name" value="TonB-dependent receptor, plug domain"/>
    <property type="match status" value="1"/>
</dbReference>
<dbReference type="Proteomes" id="UP000824023">
    <property type="component" value="Unassembled WGS sequence"/>
</dbReference>
<sequence>MKRLTTKISLAALFAAAACGVSAQSTLTDYENGKVDLGMGIERSLLMSTAATETISGEELQKTAAVSLKDALYGRLLGLTALKSGGFVGETGYGATMNVRGAQTTTENNLLILVDGIERSIDYMTLDEVESVTILRDAAATALFGYQATNGAILVKTKRGTSDGKHHVSVSYDHKFTFNPSVADFVDAYTYANAINKARSNDGLTPMYNAYELNAFATGLDPYYYPNVNWKDELFKNMGSEDQVNVSLKGGNEKLQYFAMLDYTDGRGLLKDADRGEYSSQLKFSKANIRANLDAQLTSTTKMQVNAVGSFIETNRPNGADPAGLTWMLYQTPASAFPVMNDPNGALAGIWGGNTTYGMNNPAAQVRASGFLKSHSRSFQGDVSLKQDLSFWVEGLSVSGKVGYNNFSEIYESNALGYMYGNQRYTFDSNGIPTGLTNYSAGNLTSNMEYNYYINQHNSSSYLAISADYVTSFRDDDNFTASLIWHQKHSTTKPVGQSDRHLTYNRMNVMASLHYDLKQKYIADLVLAMNGSNRSYPEKWAFSPVLSLGYIPQNDANAPILNLAKIRLSAGIQHIDYVPIQGIWLENYSGGGGDYYFGSGTGSQDWGTFIGYQPTSNFKLETAYRFNIGGDFRLFKQVDLTVDAYYNYRDNILLSGDNLYSSVMGIPAAYVNWGRVASYGIEIGANWVKKVNDDISFNIGADFTWGRNKQLRTIENVAYDYLSAVDGRVNQAWGLEVIGFFKDEEDIANSPTQNFDVVRPGDFKYKDQNGDNIINEDDVVKMGYDTSIPEINYSLNLGFRYKNFGFNALFQGAAHYTAYLGTTGVWVPMVGGANLSQEYLENCWDYSDNPKYPRLTSETNNNNYRANSTWYKNVNFLKLRNCEVYYYLPETWMSKIRVSQCRVFVKGENLMTLTNLPVMDPENIGTNYPTLMGVNIGFSLKF</sequence>
<dbReference type="InterPro" id="IPR037066">
    <property type="entry name" value="Plug_dom_sf"/>
</dbReference>
<dbReference type="NCBIfam" id="TIGR04056">
    <property type="entry name" value="OMP_RagA_SusC"/>
    <property type="match status" value="1"/>
</dbReference>
<dbReference type="AlphaFoldDB" id="A0A9D2A3E9"/>
<keyword evidence="1" id="KW-0813">Transport</keyword>
<dbReference type="SUPFAM" id="SSF56935">
    <property type="entry name" value="Porins"/>
    <property type="match status" value="1"/>
</dbReference>
<dbReference type="PROSITE" id="PS00018">
    <property type="entry name" value="EF_HAND_1"/>
    <property type="match status" value="1"/>
</dbReference>
<dbReference type="GO" id="GO:0009279">
    <property type="term" value="C:cell outer membrane"/>
    <property type="evidence" value="ECO:0007669"/>
    <property type="project" value="UniProtKB-SubCell"/>
</dbReference>
<dbReference type="InterPro" id="IPR018247">
    <property type="entry name" value="EF_Hand_1_Ca_BS"/>
</dbReference>
<comment type="subcellular location">
    <subcellularLocation>
        <location evidence="1">Cell outer membrane</location>
        <topology evidence="1">Multi-pass membrane protein</topology>
    </subcellularLocation>
</comment>
<dbReference type="InterPro" id="IPR023996">
    <property type="entry name" value="TonB-dep_OMP_SusC/RagA"/>
</dbReference>
<reference evidence="4" key="1">
    <citation type="journal article" date="2021" name="PeerJ">
        <title>Extensive microbial diversity within the chicken gut microbiome revealed by metagenomics and culture.</title>
        <authorList>
            <person name="Gilroy R."/>
            <person name="Ravi A."/>
            <person name="Getino M."/>
            <person name="Pursley I."/>
            <person name="Horton D.L."/>
            <person name="Alikhan N.F."/>
            <person name="Baker D."/>
            <person name="Gharbi K."/>
            <person name="Hall N."/>
            <person name="Watson M."/>
            <person name="Adriaenssens E.M."/>
            <person name="Foster-Nyarko E."/>
            <person name="Jarju S."/>
            <person name="Secka A."/>
            <person name="Antonio M."/>
            <person name="Oren A."/>
            <person name="Chaudhuri R.R."/>
            <person name="La Ragione R."/>
            <person name="Hildebrand F."/>
            <person name="Pallen M.J."/>
        </authorList>
    </citation>
    <scope>NUCLEOTIDE SEQUENCE</scope>
    <source>
        <strain evidence="4">ChiHjej12B11-24981</strain>
    </source>
</reference>
<keyword evidence="1" id="KW-0998">Cell outer membrane</keyword>
<keyword evidence="1" id="KW-0812">Transmembrane</keyword>
<feature type="domain" description="TonB-dependent receptor plug" evidence="3">
    <location>
        <begin position="48"/>
        <end position="152"/>
    </location>
</feature>
<dbReference type="InterPro" id="IPR012910">
    <property type="entry name" value="Plug_dom"/>
</dbReference>
<feature type="signal peptide" evidence="2">
    <location>
        <begin position="1"/>
        <end position="23"/>
    </location>
</feature>
<dbReference type="PROSITE" id="PS52016">
    <property type="entry name" value="TONB_DEPENDENT_REC_3"/>
    <property type="match status" value="1"/>
</dbReference>
<proteinExistence type="inferred from homology"/>
<accession>A0A9D2A3E9</accession>
<reference evidence="4" key="2">
    <citation type="submission" date="2021-04" db="EMBL/GenBank/DDBJ databases">
        <authorList>
            <person name="Gilroy R."/>
        </authorList>
    </citation>
    <scope>NUCLEOTIDE SEQUENCE</scope>
    <source>
        <strain evidence="4">ChiHjej12B11-24981</strain>
    </source>
</reference>
<organism evidence="4 5">
    <name type="scientific">Candidatus Bacteroides merdipullorum</name>
    <dbReference type="NCBI Taxonomy" id="2838474"/>
    <lineage>
        <taxon>Bacteria</taxon>
        <taxon>Pseudomonadati</taxon>
        <taxon>Bacteroidota</taxon>
        <taxon>Bacteroidia</taxon>
        <taxon>Bacteroidales</taxon>
        <taxon>Bacteroidaceae</taxon>
        <taxon>Bacteroides</taxon>
    </lineage>
</organism>
<comment type="caution">
    <text evidence="4">The sequence shown here is derived from an EMBL/GenBank/DDBJ whole genome shotgun (WGS) entry which is preliminary data.</text>
</comment>
<keyword evidence="1" id="KW-1134">Transmembrane beta strand</keyword>
<dbReference type="Pfam" id="PF07715">
    <property type="entry name" value="Plug"/>
    <property type="match status" value="1"/>
</dbReference>
<evidence type="ECO:0000313" key="5">
    <source>
        <dbReference type="Proteomes" id="UP000824023"/>
    </source>
</evidence>
<feature type="chain" id="PRO_5039699852" evidence="2">
    <location>
        <begin position="24"/>
        <end position="942"/>
    </location>
</feature>